<dbReference type="RefSeq" id="WP_046822229.1">
    <property type="nucleotide sequence ID" value="NZ_JBCLWQ010000002.1"/>
</dbReference>
<dbReference type="GO" id="GO:0003677">
    <property type="term" value="F:DNA binding"/>
    <property type="evidence" value="ECO:0007669"/>
    <property type="project" value="UniProtKB-KW"/>
</dbReference>
<dbReference type="InterPro" id="IPR050807">
    <property type="entry name" value="TransReg_Diox_bact_type"/>
</dbReference>
<dbReference type="AlphaFoldDB" id="A0A0M3DHX1"/>
<dbReference type="PANTHER" id="PTHR46797">
    <property type="entry name" value="HTH-TYPE TRANSCRIPTIONAL REGULATOR"/>
    <property type="match status" value="1"/>
</dbReference>
<dbReference type="InterPro" id="IPR010982">
    <property type="entry name" value="Lambda_DNA-bd_dom_sf"/>
</dbReference>
<dbReference type="Gene3D" id="1.10.260.40">
    <property type="entry name" value="lambda repressor-like DNA-binding domains"/>
    <property type="match status" value="1"/>
</dbReference>
<dbReference type="InterPro" id="IPR011051">
    <property type="entry name" value="RmlC_Cupin_sf"/>
</dbReference>
<dbReference type="PATRIC" id="fig|1629550.3.peg.357"/>
<dbReference type="SMART" id="SM00530">
    <property type="entry name" value="HTH_XRE"/>
    <property type="match status" value="1"/>
</dbReference>
<dbReference type="SUPFAM" id="SSF47413">
    <property type="entry name" value="lambda repressor-like DNA-binding domains"/>
    <property type="match status" value="1"/>
</dbReference>
<dbReference type="InterPro" id="IPR001387">
    <property type="entry name" value="Cro/C1-type_HTH"/>
</dbReference>
<gene>
    <name evidence="3" type="ORF">VN21_04415</name>
</gene>
<dbReference type="EMBL" id="LBBT01000096">
    <property type="protein sequence ID" value="KKY02210.1"/>
    <property type="molecule type" value="Genomic_DNA"/>
</dbReference>
<dbReference type="InterPro" id="IPR013096">
    <property type="entry name" value="Cupin_2"/>
</dbReference>
<protein>
    <recommendedName>
        <fullName evidence="2">HTH cro/C1-type domain-containing protein</fullName>
    </recommendedName>
</protein>
<dbReference type="PANTHER" id="PTHR46797:SF19">
    <property type="entry name" value="BLL2473 PROTEIN"/>
    <property type="match status" value="1"/>
</dbReference>
<dbReference type="GO" id="GO:0005829">
    <property type="term" value="C:cytosol"/>
    <property type="evidence" value="ECO:0007669"/>
    <property type="project" value="TreeGrafter"/>
</dbReference>
<keyword evidence="4" id="KW-1185">Reference proteome</keyword>
<dbReference type="Pfam" id="PF07883">
    <property type="entry name" value="Cupin_2"/>
    <property type="match status" value="1"/>
</dbReference>
<comment type="caution">
    <text evidence="3">The sequence shown here is derived from an EMBL/GenBank/DDBJ whole genome shotgun (WGS) entry which is preliminary data.</text>
</comment>
<dbReference type="GO" id="GO:0003700">
    <property type="term" value="F:DNA-binding transcription factor activity"/>
    <property type="evidence" value="ECO:0007669"/>
    <property type="project" value="TreeGrafter"/>
</dbReference>
<keyword evidence="1" id="KW-0238">DNA-binding</keyword>
<organism evidence="3 4">
    <name type="scientific">Paraclostridium benzoelyticum</name>
    <dbReference type="NCBI Taxonomy" id="1629550"/>
    <lineage>
        <taxon>Bacteria</taxon>
        <taxon>Bacillati</taxon>
        <taxon>Bacillota</taxon>
        <taxon>Clostridia</taxon>
        <taxon>Peptostreptococcales</taxon>
        <taxon>Peptostreptococcaceae</taxon>
        <taxon>Paraclostridium</taxon>
    </lineage>
</organism>
<evidence type="ECO:0000313" key="3">
    <source>
        <dbReference type="EMBL" id="KKY02210.1"/>
    </source>
</evidence>
<dbReference type="CDD" id="cd00093">
    <property type="entry name" value="HTH_XRE"/>
    <property type="match status" value="1"/>
</dbReference>
<dbReference type="InterPro" id="IPR014710">
    <property type="entry name" value="RmlC-like_jellyroll"/>
</dbReference>
<proteinExistence type="predicted"/>
<sequence length="184" mass="20911">MSDVNIGEKIIEYRNQKQMTIKEVAQIAGVTPSMLSQIERGLSNPSINTLKMIAKALEVPLFNFFKENKNSKQLVVRKDKRVKLTFPENNNLMYEMLSPSSNGDIQLMSMDLTPSTQTSEELMDHVGEEVAVVLDGTVDLHLEKEIITLYKGDSVKILPHMRHKWVNIYEETSKIIFAVTPPSF</sequence>
<dbReference type="PROSITE" id="PS50943">
    <property type="entry name" value="HTH_CROC1"/>
    <property type="match status" value="1"/>
</dbReference>
<reference evidence="3 4" key="1">
    <citation type="submission" date="2015-04" db="EMBL/GenBank/DDBJ databases">
        <title>Microcin producing Clostridium sp. JC272T.</title>
        <authorList>
            <person name="Jyothsna T."/>
            <person name="Sasikala C."/>
            <person name="Ramana C."/>
        </authorList>
    </citation>
    <scope>NUCLEOTIDE SEQUENCE [LARGE SCALE GENOMIC DNA]</scope>
    <source>
        <strain evidence="3 4">JC272</strain>
    </source>
</reference>
<feature type="domain" description="HTH cro/C1-type" evidence="2">
    <location>
        <begin position="10"/>
        <end position="65"/>
    </location>
</feature>
<accession>A0A0M3DHX1</accession>
<dbReference type="SUPFAM" id="SSF51182">
    <property type="entry name" value="RmlC-like cupins"/>
    <property type="match status" value="1"/>
</dbReference>
<dbReference type="Proteomes" id="UP000034407">
    <property type="component" value="Unassembled WGS sequence"/>
</dbReference>
<evidence type="ECO:0000256" key="1">
    <source>
        <dbReference type="ARBA" id="ARBA00023125"/>
    </source>
</evidence>
<dbReference type="Pfam" id="PF01381">
    <property type="entry name" value="HTH_3"/>
    <property type="match status" value="1"/>
</dbReference>
<name>A0A0M3DHX1_9FIRM</name>
<evidence type="ECO:0000313" key="4">
    <source>
        <dbReference type="Proteomes" id="UP000034407"/>
    </source>
</evidence>
<evidence type="ECO:0000259" key="2">
    <source>
        <dbReference type="PROSITE" id="PS50943"/>
    </source>
</evidence>
<dbReference type="CDD" id="cd02209">
    <property type="entry name" value="cupin_XRE_C"/>
    <property type="match status" value="1"/>
</dbReference>
<dbReference type="Gene3D" id="2.60.120.10">
    <property type="entry name" value="Jelly Rolls"/>
    <property type="match status" value="1"/>
</dbReference>
<dbReference type="OrthoDB" id="9814553at2"/>